<protein>
    <submittedName>
        <fullName evidence="1">Uncharacterized protein</fullName>
    </submittedName>
</protein>
<dbReference type="HOGENOM" id="CLU_176116_0_0_11"/>
<dbReference type="KEGG" id="cdo:CDOO_01160"/>
<reference evidence="1 2" key="1">
    <citation type="submission" date="2013-09" db="EMBL/GenBank/DDBJ databases">
        <title>Complete genome sequence of Corynebacterium doosanense CAU 212(T) (=DSM 45436(T)), isolated from activated sludge.</title>
        <authorList>
            <person name="Schaffert L."/>
            <person name="Albersmeier A."/>
            <person name="Kalinowski J."/>
            <person name="Ruckert C."/>
        </authorList>
    </citation>
    <scope>NUCLEOTIDE SEQUENCE [LARGE SCALE GENOMIC DNA]</scope>
    <source>
        <strain evidence="1 2">CAU 212</strain>
    </source>
</reference>
<evidence type="ECO:0000313" key="2">
    <source>
        <dbReference type="Proteomes" id="UP000029914"/>
    </source>
</evidence>
<proteinExistence type="predicted"/>
<organism evidence="1 2">
    <name type="scientific">Corynebacterium doosanense CAU 212 = DSM 45436</name>
    <dbReference type="NCBI Taxonomy" id="558173"/>
    <lineage>
        <taxon>Bacteria</taxon>
        <taxon>Bacillati</taxon>
        <taxon>Actinomycetota</taxon>
        <taxon>Actinomycetes</taxon>
        <taxon>Mycobacteriales</taxon>
        <taxon>Corynebacteriaceae</taxon>
        <taxon>Corynebacterium</taxon>
    </lineage>
</organism>
<gene>
    <name evidence="1" type="ORF">CDOO_01160</name>
</gene>
<dbReference type="Proteomes" id="UP000029914">
    <property type="component" value="Chromosome"/>
</dbReference>
<dbReference type="eggNOG" id="ENOG5031QT8">
    <property type="taxonomic scope" value="Bacteria"/>
</dbReference>
<dbReference type="AlphaFoldDB" id="A0A097ID57"/>
<name>A0A097ID57_9CORY</name>
<keyword evidence="2" id="KW-1185">Reference proteome</keyword>
<dbReference type="RefSeq" id="WP_018022917.1">
    <property type="nucleotide sequence ID" value="NZ_AQUX01000015.1"/>
</dbReference>
<dbReference type="OrthoDB" id="4409132at2"/>
<sequence>MIPQKNVDPEDVRHGTHLAAQRTEAPLNDFMIRLMAEELPFLDSKDRIRVYEVLREHAAAGGAEITSQEELPREIRELMDL</sequence>
<evidence type="ECO:0000313" key="1">
    <source>
        <dbReference type="EMBL" id="AIT60060.1"/>
    </source>
</evidence>
<accession>A0A097ID57</accession>
<dbReference type="STRING" id="558173.CDOO_01160"/>
<dbReference type="EMBL" id="CP006764">
    <property type="protein sequence ID" value="AIT60060.1"/>
    <property type="molecule type" value="Genomic_DNA"/>
</dbReference>